<organism evidence="1 2">
    <name type="scientific">Pseudoalteromonas denitrificans DSM 6059</name>
    <dbReference type="NCBI Taxonomy" id="1123010"/>
    <lineage>
        <taxon>Bacteria</taxon>
        <taxon>Pseudomonadati</taxon>
        <taxon>Pseudomonadota</taxon>
        <taxon>Gammaproteobacteria</taxon>
        <taxon>Alteromonadales</taxon>
        <taxon>Pseudoalteromonadaceae</taxon>
        <taxon>Pseudoalteromonas</taxon>
    </lineage>
</organism>
<dbReference type="Proteomes" id="UP000198862">
    <property type="component" value="Unassembled WGS sequence"/>
</dbReference>
<protein>
    <submittedName>
        <fullName evidence="1">Uncharacterized protein</fullName>
    </submittedName>
</protein>
<dbReference type="AlphaFoldDB" id="A0A1I1U4Z2"/>
<name>A0A1I1U4Z2_9GAMM</name>
<dbReference type="STRING" id="1123010.SAMN02745724_05116"/>
<dbReference type="EMBL" id="FOLO01000081">
    <property type="protein sequence ID" value="SFD65839.1"/>
    <property type="molecule type" value="Genomic_DNA"/>
</dbReference>
<evidence type="ECO:0000313" key="1">
    <source>
        <dbReference type="EMBL" id="SFD65839.1"/>
    </source>
</evidence>
<reference evidence="1 2" key="1">
    <citation type="submission" date="2016-10" db="EMBL/GenBank/DDBJ databases">
        <authorList>
            <person name="de Groot N.N."/>
        </authorList>
    </citation>
    <scope>NUCLEOTIDE SEQUENCE [LARGE SCALE GENOMIC DNA]</scope>
    <source>
        <strain evidence="1 2">DSM 6059</strain>
    </source>
</reference>
<keyword evidence="2" id="KW-1185">Reference proteome</keyword>
<dbReference type="OrthoDB" id="6315971at2"/>
<evidence type="ECO:0000313" key="2">
    <source>
        <dbReference type="Proteomes" id="UP000198862"/>
    </source>
</evidence>
<gene>
    <name evidence="1" type="ORF">SAMN02745724_05116</name>
</gene>
<dbReference type="RefSeq" id="WP_091991490.1">
    <property type="nucleotide sequence ID" value="NZ_FOLO01000081.1"/>
</dbReference>
<accession>A0A1I1U4Z2</accession>
<sequence>MGSPKVTAVEKTHTDKLNTSINRSVLLEIESLIKNLFILGDWRYHSSKSIGNMVHIYIQIPTPLKMRSSYQKNYIKQSICPKTINPVWQLINPEQMKFHLFIINNKRKSISTTCD</sequence>
<proteinExistence type="predicted"/>